<accession>A0A9K3KN76</accession>
<evidence type="ECO:0000313" key="11">
    <source>
        <dbReference type="EMBL" id="KAG7346050.1"/>
    </source>
</evidence>
<feature type="transmembrane region" description="Helical" evidence="9">
    <location>
        <begin position="273"/>
        <end position="298"/>
    </location>
</feature>
<feature type="transmembrane region" description="Helical" evidence="9">
    <location>
        <begin position="383"/>
        <end position="407"/>
    </location>
</feature>
<feature type="transmembrane region" description="Helical" evidence="9">
    <location>
        <begin position="347"/>
        <end position="371"/>
    </location>
</feature>
<feature type="region of interest" description="Disordered" evidence="10">
    <location>
        <begin position="304"/>
        <end position="323"/>
    </location>
</feature>
<feature type="transmembrane region" description="Helical" evidence="9">
    <location>
        <begin position="172"/>
        <end position="193"/>
    </location>
</feature>
<evidence type="ECO:0000256" key="3">
    <source>
        <dbReference type="ARBA" id="ARBA00022448"/>
    </source>
</evidence>
<proteinExistence type="inferred from homology"/>
<evidence type="ECO:0000313" key="12">
    <source>
        <dbReference type="Proteomes" id="UP000693970"/>
    </source>
</evidence>
<evidence type="ECO:0000256" key="7">
    <source>
        <dbReference type="ARBA" id="ARBA00022989"/>
    </source>
</evidence>
<comment type="similarity">
    <text evidence="2 9">Belongs to the ADP/ATP translocase tlc family.</text>
</comment>
<evidence type="ECO:0000256" key="1">
    <source>
        <dbReference type="ARBA" id="ARBA00004141"/>
    </source>
</evidence>
<reference evidence="11" key="1">
    <citation type="journal article" date="2021" name="Sci. Rep.">
        <title>Diploid genomic architecture of Nitzschia inconspicua, an elite biomass production diatom.</title>
        <authorList>
            <person name="Oliver A."/>
            <person name="Podell S."/>
            <person name="Pinowska A."/>
            <person name="Traller J.C."/>
            <person name="Smith S.R."/>
            <person name="McClure R."/>
            <person name="Beliaev A."/>
            <person name="Bohutskyi P."/>
            <person name="Hill E.A."/>
            <person name="Rabines A."/>
            <person name="Zheng H."/>
            <person name="Allen L.Z."/>
            <person name="Kuo A."/>
            <person name="Grigoriev I.V."/>
            <person name="Allen A.E."/>
            <person name="Hazlebeck D."/>
            <person name="Allen E.E."/>
        </authorList>
    </citation>
    <scope>NUCLEOTIDE SEQUENCE</scope>
    <source>
        <strain evidence="11">Hildebrandi</strain>
    </source>
</reference>
<feature type="transmembrane region" description="Helical" evidence="9">
    <location>
        <begin position="103"/>
        <end position="120"/>
    </location>
</feature>
<keyword evidence="7 9" id="KW-1133">Transmembrane helix</keyword>
<dbReference type="OrthoDB" id="45897at2759"/>
<feature type="compositionally biased region" description="Basic residues" evidence="10">
    <location>
        <begin position="309"/>
        <end position="321"/>
    </location>
</feature>
<dbReference type="Proteomes" id="UP000693970">
    <property type="component" value="Unassembled WGS sequence"/>
</dbReference>
<dbReference type="AlphaFoldDB" id="A0A9K3KN76"/>
<comment type="subcellular location">
    <subcellularLocation>
        <location evidence="1 9">Membrane</location>
        <topology evidence="1 9">Multi-pass membrane protein</topology>
    </subcellularLocation>
</comment>
<keyword evidence="3 9" id="KW-0813">Transport</keyword>
<dbReference type="InterPro" id="IPR004667">
    <property type="entry name" value="ADP_ATP_car_bac_type"/>
</dbReference>
<feature type="region of interest" description="Disordered" evidence="10">
    <location>
        <begin position="66"/>
        <end position="93"/>
    </location>
</feature>
<keyword evidence="4 9" id="KW-0812">Transmembrane</keyword>
<evidence type="ECO:0000256" key="8">
    <source>
        <dbReference type="ARBA" id="ARBA00023136"/>
    </source>
</evidence>
<sequence length="554" mass="59047">MTSLAVASAAAAAALSSSSSSATSSVLSTTATLFGKHATEVVAFSAAATLVPPLVTSIRGGGARGVAAPKSKSAPQVSKTSEPSSTSSSVSAGIHLTPQGKSVVWMALGMAFHYLGYSLARPITVALFTSKSTGYPNSPGAFPFAMAFVSPVSLLLLISYGHVLEKYGPRGALSRSTLGCATAIFLAALGIFLSEQSGASLWGIPLTKFISGPLFVFRESYVQLLTSQYWSFMASVLTPNQSAKWFAPIAGLTSISSVVGGTAVSLLSGTLNLSGTLACTALALVVSLIATNAAYSIAEKNGFSPERQQKKKSSHHHKKRSKIADQVEERLMVKAAKLFERVPVLRALFLEILASQGLATLLNICFVASVGKTIPDDTVRAGWVGNFYALINVFSMTLQFAVLPLLMQLIEPKDLWRATPLISLGFTTFQAFQKNPSLYAISASLLVMKVSEYSARRMLDEMVYVPLDFESRFLGKEIIGVFGYRFGKSLISLSLSGLTSLFGQFNLQSLSILSDVTAIMWAKTAWDLSSLVPTRKEAQDSYDKASIKNSKKKR</sequence>
<reference evidence="11" key="2">
    <citation type="submission" date="2021-04" db="EMBL/GenBank/DDBJ databases">
        <authorList>
            <person name="Podell S."/>
        </authorList>
    </citation>
    <scope>NUCLEOTIDE SEQUENCE</scope>
    <source>
        <strain evidence="11">Hildebrandi</strain>
    </source>
</reference>
<evidence type="ECO:0000256" key="9">
    <source>
        <dbReference type="RuleBase" id="RU363121"/>
    </source>
</evidence>
<dbReference type="GO" id="GO:0016020">
    <property type="term" value="C:membrane"/>
    <property type="evidence" value="ECO:0007669"/>
    <property type="project" value="UniProtKB-SubCell"/>
</dbReference>
<dbReference type="PANTHER" id="PTHR31187:SF1">
    <property type="entry name" value="ADP,ATP CARRIER PROTEIN 1"/>
    <property type="match status" value="1"/>
</dbReference>
<evidence type="ECO:0000256" key="2">
    <source>
        <dbReference type="ARBA" id="ARBA00007127"/>
    </source>
</evidence>
<feature type="compositionally biased region" description="Low complexity" evidence="10">
    <location>
        <begin position="77"/>
        <end position="91"/>
    </location>
</feature>
<evidence type="ECO:0000256" key="6">
    <source>
        <dbReference type="ARBA" id="ARBA00022840"/>
    </source>
</evidence>
<dbReference type="EMBL" id="JAGRRH010000021">
    <property type="protein sequence ID" value="KAG7346050.1"/>
    <property type="molecule type" value="Genomic_DNA"/>
</dbReference>
<keyword evidence="5 9" id="KW-0547">Nucleotide-binding</keyword>
<feature type="transmembrane region" description="Helical" evidence="9">
    <location>
        <begin position="140"/>
        <end position="160"/>
    </location>
</feature>
<dbReference type="GO" id="GO:0005471">
    <property type="term" value="F:ATP:ADP antiporter activity"/>
    <property type="evidence" value="ECO:0007669"/>
    <property type="project" value="InterPro"/>
</dbReference>
<comment type="caution">
    <text evidence="11">The sequence shown here is derived from an EMBL/GenBank/DDBJ whole genome shotgun (WGS) entry which is preliminary data.</text>
</comment>
<evidence type="ECO:0000256" key="5">
    <source>
        <dbReference type="ARBA" id="ARBA00022741"/>
    </source>
</evidence>
<feature type="transmembrane region" description="Helical" evidence="9">
    <location>
        <begin position="245"/>
        <end position="267"/>
    </location>
</feature>
<evidence type="ECO:0000256" key="4">
    <source>
        <dbReference type="ARBA" id="ARBA00022692"/>
    </source>
</evidence>
<dbReference type="Pfam" id="PF03219">
    <property type="entry name" value="TLC"/>
    <property type="match status" value="1"/>
</dbReference>
<name>A0A9K3KN76_9STRA</name>
<gene>
    <name evidence="11" type="ORF">IV203_005118</name>
</gene>
<keyword evidence="12" id="KW-1185">Reference proteome</keyword>
<dbReference type="GO" id="GO:0005524">
    <property type="term" value="F:ATP binding"/>
    <property type="evidence" value="ECO:0007669"/>
    <property type="project" value="UniProtKB-KW"/>
</dbReference>
<protein>
    <recommendedName>
        <fullName evidence="9">ADP,ATP carrier protein</fullName>
    </recommendedName>
</protein>
<keyword evidence="8 9" id="KW-0472">Membrane</keyword>
<organism evidence="11 12">
    <name type="scientific">Nitzschia inconspicua</name>
    <dbReference type="NCBI Taxonomy" id="303405"/>
    <lineage>
        <taxon>Eukaryota</taxon>
        <taxon>Sar</taxon>
        <taxon>Stramenopiles</taxon>
        <taxon>Ochrophyta</taxon>
        <taxon>Bacillariophyta</taxon>
        <taxon>Bacillariophyceae</taxon>
        <taxon>Bacillariophycidae</taxon>
        <taxon>Bacillariales</taxon>
        <taxon>Bacillariaceae</taxon>
        <taxon>Nitzschia</taxon>
    </lineage>
</organism>
<evidence type="ECO:0000256" key="10">
    <source>
        <dbReference type="SAM" id="MobiDB-lite"/>
    </source>
</evidence>
<dbReference type="PANTHER" id="PTHR31187">
    <property type="match status" value="1"/>
</dbReference>
<keyword evidence="6 9" id="KW-0067">ATP-binding</keyword>